<sequence length="491" mass="55887">MQDDLELYQYLRSVSCCQICCLRFLNGRADDFLNVDEGLKKRNLTSNEEENPAKKLRENLCVACLGLFEPSRLEALLEQVRNSSDFKAYDCQFFNSSISLPIVLHLRQLSLWLALLERFPARYDRNSPAPDVAVKDALKAMLNRKLEDVLGKPFSVHGVSVNVFFEYGGEEAELGVLKQVKPEVFVNRKANKHCRKEFITRNAFERHFTPTTVCWELFRKHVAVPPAVQDGGLKLEKISFSGPTVFLAGRYNKISRELSQTPWILDGKRKMENSVQEIMAKVVAPYFGVADQSLIFSSSGREDVDVRCLGEGRPFVLEIPYAFKDYLKESAAEEMEQAIDASKLISIKDLQMVERDELVHIKQGEEDKRKFYRALCVIDEPVTATTLAALNIAEPFAIEQWTPLRVLHRRPLLARPRTIYSVKAFASQANERAIVVDVVTQAGTYIKELVHGDFGRTKPSFTSIIGKAIDIHALDVMAIDLDWPKRLRRKE</sequence>
<dbReference type="GO" id="GO:0003723">
    <property type="term" value="F:RNA binding"/>
    <property type="evidence" value="ECO:0007669"/>
    <property type="project" value="InterPro"/>
</dbReference>
<dbReference type="Pfam" id="PF21237">
    <property type="entry name" value="Pus10_N_euk"/>
    <property type="match status" value="1"/>
</dbReference>
<comment type="similarity">
    <text evidence="1">Belongs to the pseudouridine synthase Pus10 family.</text>
</comment>
<name>A0A8D8ETB5_CULPI</name>
<dbReference type="EC" id="5.4.99.25" evidence="2"/>
<dbReference type="EMBL" id="HBUE01004819">
    <property type="protein sequence ID" value="CAG6445453.1"/>
    <property type="molecule type" value="Transcribed_RNA"/>
</dbReference>
<dbReference type="FunFam" id="3.30.70.3190:FF:000001">
    <property type="entry name" value="tRNA pseudouridine synthase Pus10"/>
    <property type="match status" value="1"/>
</dbReference>
<keyword evidence="3" id="KW-0819">tRNA processing</keyword>
<evidence type="ECO:0000259" key="9">
    <source>
        <dbReference type="Pfam" id="PF21238"/>
    </source>
</evidence>
<feature type="domain" description="Pus10-like C-terminal" evidence="9">
    <location>
        <begin position="246"/>
        <end position="480"/>
    </location>
</feature>
<dbReference type="InterPro" id="IPR039894">
    <property type="entry name" value="Pus10-like"/>
</dbReference>
<dbReference type="InterPro" id="IPR048741">
    <property type="entry name" value="Pus10-like_C"/>
</dbReference>
<keyword evidence="4" id="KW-0413">Isomerase</keyword>
<dbReference type="InterPro" id="IPR048742">
    <property type="entry name" value="Pus10_N_euk"/>
</dbReference>
<evidence type="ECO:0000256" key="2">
    <source>
        <dbReference type="ARBA" id="ARBA00012787"/>
    </source>
</evidence>
<evidence type="ECO:0000256" key="7">
    <source>
        <dbReference type="ARBA" id="ARBA00083669"/>
    </source>
</evidence>
<feature type="domain" description="Pus10 N-terminal eukaryotes" evidence="8">
    <location>
        <begin position="61"/>
        <end position="229"/>
    </location>
</feature>
<protein>
    <recommendedName>
        <fullName evidence="2">tRNA pseudouridine(55) synthase</fullName>
        <ecNumber evidence="2">5.4.99.25</ecNumber>
    </recommendedName>
    <alternativeName>
        <fullName evidence="7">tRNA pseudouridine 55 synthase</fullName>
    </alternativeName>
    <alternativeName>
        <fullName evidence="5">tRNA pseudouridylate synthase</fullName>
    </alternativeName>
    <alternativeName>
        <fullName evidence="6">tRNA-uridine isomerase</fullName>
    </alternativeName>
</protein>
<evidence type="ECO:0000256" key="5">
    <source>
        <dbReference type="ARBA" id="ARBA00075270"/>
    </source>
</evidence>
<proteinExistence type="inferred from homology"/>
<dbReference type="Gene3D" id="3.30.70.3190">
    <property type="match status" value="1"/>
</dbReference>
<evidence type="ECO:0000256" key="1">
    <source>
        <dbReference type="ARBA" id="ARBA00009652"/>
    </source>
</evidence>
<dbReference type="Gene3D" id="3.30.70.2510">
    <property type="match status" value="1"/>
</dbReference>
<dbReference type="GO" id="GO:0160148">
    <property type="term" value="F:tRNA pseudouridine(55) synthase activity"/>
    <property type="evidence" value="ECO:0007669"/>
    <property type="project" value="UniProtKB-EC"/>
</dbReference>
<evidence type="ECO:0000256" key="4">
    <source>
        <dbReference type="ARBA" id="ARBA00023235"/>
    </source>
</evidence>
<dbReference type="GO" id="GO:0031119">
    <property type="term" value="P:tRNA pseudouridine synthesis"/>
    <property type="evidence" value="ECO:0007669"/>
    <property type="project" value="TreeGrafter"/>
</dbReference>
<dbReference type="FunFam" id="3.30.70.2510:FF:000001">
    <property type="entry name" value="tRNA pseudouridine synthase Pus10"/>
    <property type="match status" value="1"/>
</dbReference>
<dbReference type="SUPFAM" id="SSF55120">
    <property type="entry name" value="Pseudouridine synthase"/>
    <property type="match status" value="1"/>
</dbReference>
<dbReference type="Pfam" id="PF21238">
    <property type="entry name" value="Pus10_C"/>
    <property type="match status" value="1"/>
</dbReference>
<organism evidence="10">
    <name type="scientific">Culex pipiens</name>
    <name type="common">House mosquito</name>
    <dbReference type="NCBI Taxonomy" id="7175"/>
    <lineage>
        <taxon>Eukaryota</taxon>
        <taxon>Metazoa</taxon>
        <taxon>Ecdysozoa</taxon>
        <taxon>Arthropoda</taxon>
        <taxon>Hexapoda</taxon>
        <taxon>Insecta</taxon>
        <taxon>Pterygota</taxon>
        <taxon>Neoptera</taxon>
        <taxon>Endopterygota</taxon>
        <taxon>Diptera</taxon>
        <taxon>Nematocera</taxon>
        <taxon>Culicoidea</taxon>
        <taxon>Culicidae</taxon>
        <taxon>Culicinae</taxon>
        <taxon>Culicini</taxon>
        <taxon>Culex</taxon>
        <taxon>Culex</taxon>
    </lineage>
</organism>
<accession>A0A8D8ETB5</accession>
<dbReference type="PANTHER" id="PTHR21568:SF0">
    <property type="entry name" value="TRNA PSEUDOURIDINE SYNTHASE PUS10"/>
    <property type="match status" value="1"/>
</dbReference>
<evidence type="ECO:0000256" key="6">
    <source>
        <dbReference type="ARBA" id="ARBA00079393"/>
    </source>
</evidence>
<evidence type="ECO:0000313" key="10">
    <source>
        <dbReference type="EMBL" id="CAG6445453.1"/>
    </source>
</evidence>
<dbReference type="InterPro" id="IPR020103">
    <property type="entry name" value="PsdUridine_synth_cat_dom_sf"/>
</dbReference>
<dbReference type="AlphaFoldDB" id="A0A8D8ETB5"/>
<evidence type="ECO:0000259" key="8">
    <source>
        <dbReference type="Pfam" id="PF21237"/>
    </source>
</evidence>
<dbReference type="PANTHER" id="PTHR21568">
    <property type="entry name" value="TRNA PSEUDOURIDINE SYNTHASE PUS10"/>
    <property type="match status" value="1"/>
</dbReference>
<reference evidence="10" key="1">
    <citation type="submission" date="2021-05" db="EMBL/GenBank/DDBJ databases">
        <authorList>
            <person name="Alioto T."/>
            <person name="Alioto T."/>
            <person name="Gomez Garrido J."/>
        </authorList>
    </citation>
    <scope>NUCLEOTIDE SEQUENCE</scope>
</reference>
<evidence type="ECO:0000256" key="3">
    <source>
        <dbReference type="ARBA" id="ARBA00022694"/>
    </source>
</evidence>